<feature type="compositionally biased region" description="Basic and acidic residues" evidence="1">
    <location>
        <begin position="32"/>
        <end position="47"/>
    </location>
</feature>
<gene>
    <name evidence="2" type="ORF">GALMADRAFT_257038</name>
</gene>
<dbReference type="OrthoDB" id="10553057at2759"/>
<dbReference type="AlphaFoldDB" id="A0A067SKZ8"/>
<dbReference type="HOGENOM" id="CLU_1503554_0_0_1"/>
<reference evidence="3" key="1">
    <citation type="journal article" date="2014" name="Proc. Natl. Acad. Sci. U.S.A.">
        <title>Extensive sampling of basidiomycete genomes demonstrates inadequacy of the white-rot/brown-rot paradigm for wood decay fungi.</title>
        <authorList>
            <person name="Riley R."/>
            <person name="Salamov A.A."/>
            <person name="Brown D.W."/>
            <person name="Nagy L.G."/>
            <person name="Floudas D."/>
            <person name="Held B.W."/>
            <person name="Levasseur A."/>
            <person name="Lombard V."/>
            <person name="Morin E."/>
            <person name="Otillar R."/>
            <person name="Lindquist E.A."/>
            <person name="Sun H."/>
            <person name="LaButti K.M."/>
            <person name="Schmutz J."/>
            <person name="Jabbour D."/>
            <person name="Luo H."/>
            <person name="Baker S.E."/>
            <person name="Pisabarro A.G."/>
            <person name="Walton J.D."/>
            <person name="Blanchette R.A."/>
            <person name="Henrissat B."/>
            <person name="Martin F."/>
            <person name="Cullen D."/>
            <person name="Hibbett D.S."/>
            <person name="Grigoriev I.V."/>
        </authorList>
    </citation>
    <scope>NUCLEOTIDE SEQUENCE [LARGE SCALE GENOMIC DNA]</scope>
    <source>
        <strain evidence="3">CBS 339.88</strain>
    </source>
</reference>
<feature type="region of interest" description="Disordered" evidence="1">
    <location>
        <begin position="151"/>
        <end position="179"/>
    </location>
</feature>
<keyword evidence="3" id="KW-1185">Reference proteome</keyword>
<feature type="compositionally biased region" description="Low complexity" evidence="1">
    <location>
        <begin position="151"/>
        <end position="166"/>
    </location>
</feature>
<organism evidence="2 3">
    <name type="scientific">Galerina marginata (strain CBS 339.88)</name>
    <dbReference type="NCBI Taxonomy" id="685588"/>
    <lineage>
        <taxon>Eukaryota</taxon>
        <taxon>Fungi</taxon>
        <taxon>Dikarya</taxon>
        <taxon>Basidiomycota</taxon>
        <taxon>Agaricomycotina</taxon>
        <taxon>Agaricomycetes</taxon>
        <taxon>Agaricomycetidae</taxon>
        <taxon>Agaricales</taxon>
        <taxon>Agaricineae</taxon>
        <taxon>Strophariaceae</taxon>
        <taxon>Galerina</taxon>
    </lineage>
</organism>
<accession>A0A067SKZ8</accession>
<name>A0A067SKZ8_GALM3</name>
<feature type="region of interest" description="Disordered" evidence="1">
    <location>
        <begin position="25"/>
        <end position="89"/>
    </location>
</feature>
<proteinExistence type="predicted"/>
<dbReference type="EMBL" id="KL142408">
    <property type="protein sequence ID" value="KDR68384.1"/>
    <property type="molecule type" value="Genomic_DNA"/>
</dbReference>
<dbReference type="Proteomes" id="UP000027222">
    <property type="component" value="Unassembled WGS sequence"/>
</dbReference>
<evidence type="ECO:0000256" key="1">
    <source>
        <dbReference type="SAM" id="MobiDB-lite"/>
    </source>
</evidence>
<evidence type="ECO:0000313" key="3">
    <source>
        <dbReference type="Proteomes" id="UP000027222"/>
    </source>
</evidence>
<sequence>MDHSEHQMLSALPRYLLPTRSTRTLPINRLEMSQHPDSENDRGEPMDGVRWALGNPGPFNPPPSRSPVSLHDHSPNSQSSKGDNDSRILSLERRYTEQALEVLKLGENMEAVQKAVASVEGSIAKLEGGIAKLEGMLEAIILVMDIPTAGATAPSQAGAAGPSQGPSNLHNPPDNGHLA</sequence>
<evidence type="ECO:0000313" key="2">
    <source>
        <dbReference type="EMBL" id="KDR68384.1"/>
    </source>
</evidence>
<protein>
    <submittedName>
        <fullName evidence="2">Uncharacterized protein</fullName>
    </submittedName>
</protein>